<evidence type="ECO:0000313" key="2">
    <source>
        <dbReference type="Proteomes" id="UP000076486"/>
    </source>
</evidence>
<dbReference type="PATRIC" id="fig|1365248.3.peg.1432"/>
<dbReference type="RefSeq" id="WP_063367261.1">
    <property type="nucleotide sequence ID" value="NZ_AUYC01000018.1"/>
</dbReference>
<accession>A0A162BPP4</accession>
<organism evidence="1 2">
    <name type="scientific">Pseudoalteromonas luteoviolacea CPMOR-1</name>
    <dbReference type="NCBI Taxonomy" id="1365248"/>
    <lineage>
        <taxon>Bacteria</taxon>
        <taxon>Pseudomonadati</taxon>
        <taxon>Pseudomonadota</taxon>
        <taxon>Gammaproteobacteria</taxon>
        <taxon>Alteromonadales</taxon>
        <taxon>Pseudoalteromonadaceae</taxon>
        <taxon>Pseudoalteromonas</taxon>
    </lineage>
</organism>
<proteinExistence type="predicted"/>
<reference evidence="1 2" key="1">
    <citation type="submission" date="2013-07" db="EMBL/GenBank/DDBJ databases">
        <title>Comparative Genomic and Metabolomic Analysis of Twelve Strains of Pseudoalteromonas luteoviolacea.</title>
        <authorList>
            <person name="Vynne N.G."/>
            <person name="Mansson M."/>
            <person name="Gram L."/>
        </authorList>
    </citation>
    <scope>NUCLEOTIDE SEQUENCE [LARGE SCALE GENOMIC DNA]</scope>
    <source>
        <strain evidence="1 2">CPMOR-1</strain>
    </source>
</reference>
<protein>
    <submittedName>
        <fullName evidence="1">Uncharacterized protein</fullName>
    </submittedName>
</protein>
<dbReference type="Proteomes" id="UP000076486">
    <property type="component" value="Unassembled WGS sequence"/>
</dbReference>
<gene>
    <name evidence="1" type="ORF">N473_01295</name>
</gene>
<sequence length="105" mass="11894">MTPFNSIEVFNQNKRTLNGQAVSYDDFCQSFNVCPAWDQRLGTIPAAMANNSYVVESDLLINLVKQWVEDENSNQGIILTASPYERSYFATITHAKLEVKYAQLP</sequence>
<dbReference type="EMBL" id="AUYC01000018">
    <property type="protein sequence ID" value="KZN65237.1"/>
    <property type="molecule type" value="Genomic_DNA"/>
</dbReference>
<evidence type="ECO:0000313" key="1">
    <source>
        <dbReference type="EMBL" id="KZN65237.1"/>
    </source>
</evidence>
<dbReference type="AlphaFoldDB" id="A0A162BPP4"/>
<name>A0A162BPP4_9GAMM</name>
<comment type="caution">
    <text evidence="1">The sequence shown here is derived from an EMBL/GenBank/DDBJ whole genome shotgun (WGS) entry which is preliminary data.</text>
</comment>